<proteinExistence type="predicted"/>
<dbReference type="EMBL" id="QXFZ01000064">
    <property type="protein sequence ID" value="KAE9135940.1"/>
    <property type="molecule type" value="Genomic_DNA"/>
</dbReference>
<comment type="caution">
    <text evidence="2">The sequence shown here is derived from an EMBL/GenBank/DDBJ whole genome shotgun (WGS) entry which is preliminary data.</text>
</comment>
<evidence type="ECO:0000313" key="11">
    <source>
        <dbReference type="Proteomes" id="UP000433483"/>
    </source>
</evidence>
<evidence type="ECO:0000313" key="9">
    <source>
        <dbReference type="EMBL" id="KAE9326871.1"/>
    </source>
</evidence>
<evidence type="ECO:0000313" key="13">
    <source>
        <dbReference type="Proteomes" id="UP000440367"/>
    </source>
</evidence>
<evidence type="ECO:0000313" key="14">
    <source>
        <dbReference type="Proteomes" id="UP000440732"/>
    </source>
</evidence>
<dbReference type="Proteomes" id="UP000440732">
    <property type="component" value="Unassembled WGS sequence"/>
</dbReference>
<evidence type="ECO:0000313" key="17">
    <source>
        <dbReference type="Proteomes" id="UP000476176"/>
    </source>
</evidence>
<dbReference type="Proteomes" id="UP000460718">
    <property type="component" value="Unassembled WGS sequence"/>
</dbReference>
<dbReference type="Proteomes" id="UP000433483">
    <property type="component" value="Unassembled WGS sequence"/>
</dbReference>
<dbReference type="EMBL" id="QXFW01000103">
    <property type="protein sequence ID" value="KAE9025115.1"/>
    <property type="molecule type" value="Genomic_DNA"/>
</dbReference>
<dbReference type="Proteomes" id="UP000476176">
    <property type="component" value="Unassembled WGS sequence"/>
</dbReference>
<evidence type="ECO:0000313" key="18">
    <source>
        <dbReference type="Proteomes" id="UP000488956"/>
    </source>
</evidence>
<evidence type="ECO:0000313" key="7">
    <source>
        <dbReference type="EMBL" id="KAE9250794.1"/>
    </source>
</evidence>
<dbReference type="Proteomes" id="UP000437068">
    <property type="component" value="Unassembled WGS sequence"/>
</dbReference>
<organism evidence="2 16">
    <name type="scientific">Phytophthora fragariae</name>
    <dbReference type="NCBI Taxonomy" id="53985"/>
    <lineage>
        <taxon>Eukaryota</taxon>
        <taxon>Sar</taxon>
        <taxon>Stramenopiles</taxon>
        <taxon>Oomycota</taxon>
        <taxon>Peronosporomycetes</taxon>
        <taxon>Peronosporales</taxon>
        <taxon>Peronosporaceae</taxon>
        <taxon>Phytophthora</taxon>
    </lineage>
</organism>
<dbReference type="EMBL" id="QXGA01000049">
    <property type="protein sequence ID" value="KAE9154075.1"/>
    <property type="molecule type" value="Genomic_DNA"/>
</dbReference>
<protein>
    <submittedName>
        <fullName evidence="2">Uncharacterized protein</fullName>
    </submittedName>
</protein>
<dbReference type="EMBL" id="QXGF01000133">
    <property type="protein sequence ID" value="KAE8946067.1"/>
    <property type="molecule type" value="Genomic_DNA"/>
</dbReference>
<accession>A0A6A3M5S4</accession>
<evidence type="ECO:0000313" key="1">
    <source>
        <dbReference type="EMBL" id="KAE8946067.1"/>
    </source>
</evidence>
<evidence type="ECO:0000313" key="8">
    <source>
        <dbReference type="EMBL" id="KAE9251100.1"/>
    </source>
</evidence>
<keyword evidence="11" id="KW-1185">Reference proteome</keyword>
<sequence length="45" mass="5085">MTSVARVALLIEMEVKDEEKSSMTSAARVALLTEMETKDEERAKR</sequence>
<gene>
    <name evidence="9" type="ORF">PF001_g2218</name>
    <name evidence="8" type="ORF">PF002_g4440</name>
    <name evidence="7" type="ORF">PF004_g2778</name>
    <name evidence="6" type="ORF">PF005_g2439</name>
    <name evidence="5" type="ORF">PF006_g1866</name>
    <name evidence="4" type="ORF">PF007_g2384</name>
    <name evidence="1" type="ORF">PF009_g4299</name>
    <name evidence="3" type="ORF">PF010_g2021</name>
    <name evidence="2" type="ORF">PF011_g3183</name>
</gene>
<reference evidence="16 17" key="1">
    <citation type="submission" date="2018-09" db="EMBL/GenBank/DDBJ databases">
        <title>Genomic investigation of the strawberry pathogen Phytophthora fragariae indicates pathogenicity is determined by transcriptional variation in three key races.</title>
        <authorList>
            <person name="Adams T.M."/>
            <person name="Armitage A.D."/>
            <person name="Sobczyk M.K."/>
            <person name="Bates H.J."/>
            <person name="Dunwell J.M."/>
            <person name="Nellist C.F."/>
            <person name="Harrison R.J."/>
        </authorList>
    </citation>
    <scope>NUCLEOTIDE SEQUENCE [LARGE SCALE GENOMIC DNA]</scope>
    <source>
        <strain evidence="9 12">A4</strain>
        <strain evidence="8 13">BC-1</strain>
        <strain evidence="7 17">BC-23</strain>
        <strain evidence="6 11">NOV-27</strain>
        <strain evidence="5 14">NOV-5</strain>
        <strain evidence="4 15">NOV-71</strain>
        <strain evidence="1 10">NOV-9</strain>
        <strain evidence="3 18">ONT-3</strain>
        <strain evidence="2 16">SCRP245</strain>
    </source>
</reference>
<dbReference type="EMBL" id="QXGC01000082">
    <property type="protein sequence ID" value="KAE9250794.1"/>
    <property type="molecule type" value="Genomic_DNA"/>
</dbReference>
<dbReference type="EMBL" id="QXGD01000138">
    <property type="protein sequence ID" value="KAE9251100.1"/>
    <property type="molecule type" value="Genomic_DNA"/>
</dbReference>
<dbReference type="EMBL" id="QXGB01000066">
    <property type="protein sequence ID" value="KAE9233155.1"/>
    <property type="molecule type" value="Genomic_DNA"/>
</dbReference>
<name>A0A6A3M5S4_9STRA</name>
<dbReference type="Proteomes" id="UP000440367">
    <property type="component" value="Unassembled WGS sequence"/>
</dbReference>
<dbReference type="Proteomes" id="UP000488956">
    <property type="component" value="Unassembled WGS sequence"/>
</dbReference>
<evidence type="ECO:0000313" key="6">
    <source>
        <dbReference type="EMBL" id="KAE9233155.1"/>
    </source>
</evidence>
<evidence type="ECO:0000313" key="16">
    <source>
        <dbReference type="Proteomes" id="UP000460718"/>
    </source>
</evidence>
<evidence type="ECO:0000313" key="4">
    <source>
        <dbReference type="EMBL" id="KAE9135940.1"/>
    </source>
</evidence>
<evidence type="ECO:0000313" key="10">
    <source>
        <dbReference type="Proteomes" id="UP000429523"/>
    </source>
</evidence>
<evidence type="ECO:0000313" key="5">
    <source>
        <dbReference type="EMBL" id="KAE9154075.1"/>
    </source>
</evidence>
<dbReference type="Proteomes" id="UP000429523">
    <property type="component" value="Unassembled WGS sequence"/>
</dbReference>
<dbReference type="EMBL" id="QXFX01000053">
    <property type="protein sequence ID" value="KAE9135585.1"/>
    <property type="molecule type" value="Genomic_DNA"/>
</dbReference>
<evidence type="ECO:0000313" key="3">
    <source>
        <dbReference type="EMBL" id="KAE9135585.1"/>
    </source>
</evidence>
<dbReference type="AlphaFoldDB" id="A0A6A3M5S4"/>
<evidence type="ECO:0000313" key="12">
    <source>
        <dbReference type="Proteomes" id="UP000437068"/>
    </source>
</evidence>
<dbReference type="Proteomes" id="UP000441208">
    <property type="component" value="Unassembled WGS sequence"/>
</dbReference>
<evidence type="ECO:0000313" key="15">
    <source>
        <dbReference type="Proteomes" id="UP000441208"/>
    </source>
</evidence>
<evidence type="ECO:0000313" key="2">
    <source>
        <dbReference type="EMBL" id="KAE9025115.1"/>
    </source>
</evidence>
<dbReference type="EMBL" id="QXGE01000060">
    <property type="protein sequence ID" value="KAE9326871.1"/>
    <property type="molecule type" value="Genomic_DNA"/>
</dbReference>